<evidence type="ECO:0000313" key="17">
    <source>
        <dbReference type="Proteomes" id="UP000504724"/>
    </source>
</evidence>
<evidence type="ECO:0000256" key="4">
    <source>
        <dbReference type="ARBA" id="ARBA00012045"/>
    </source>
</evidence>
<keyword evidence="9" id="KW-0378">Hydrolase</keyword>
<dbReference type="Gene3D" id="1.10.1670.10">
    <property type="entry name" value="Helix-hairpin-Helix base-excision DNA repair enzymes (C-terminal)"/>
    <property type="match status" value="1"/>
</dbReference>
<keyword evidence="8 14" id="KW-0227">DNA damage</keyword>
<dbReference type="Gene3D" id="1.10.340.30">
    <property type="entry name" value="Hypothetical protein, domain 2"/>
    <property type="match status" value="1"/>
</dbReference>
<comment type="catalytic activity">
    <reaction evidence="1 14">
        <text>Hydrolyzes free adenine bases from 7,8-dihydro-8-oxoguanine:adenine mismatched double-stranded DNA, leaving an apurinic site.</text>
        <dbReference type="EC" id="3.2.2.31"/>
    </reaction>
</comment>
<keyword evidence="6" id="KW-0004">4Fe-4S</keyword>
<sequence>MTDAFESQAFSQRLLEWFDVYGRHDLPWQKAINPYRVWVSEIMLQQTQVATVIPYYEKFMQRFPTVQDLAAAEQETVLAHWAGLGYYARGRNLHKAAQLIMEQYDGEFPVTLEEVMALPGIGRSTAGAILSIALGKRHPILDGNVKRVLGRFYALESWPGEKQAENWLWHKADEHTPAERFADYTQAIMDLGATLCTRSKPQCESCPVAKGCRALQIGTVTDYPGKKPKKEKPIKETYLVMLQKSDGSLWLEERPQKGIWGGLWSFPELQSWQECEDKAQSRLGSQTSLLKWEPFRHTFSHYHLDITPVFAQQKPAVGETEGDYPIGGVGRWVRLEELAQDKIGLPAPVQKLVEQLQNY</sequence>
<keyword evidence="11" id="KW-0411">Iron-sulfur</keyword>
<gene>
    <name evidence="16" type="primary">mutY</name>
    <name evidence="16" type="ORF">HQN79_11190</name>
</gene>
<proteinExistence type="inferred from homology"/>
<feature type="domain" description="HhH-GPD" evidence="15">
    <location>
        <begin position="43"/>
        <end position="194"/>
    </location>
</feature>
<dbReference type="EC" id="3.2.2.31" evidence="4 14"/>
<evidence type="ECO:0000256" key="1">
    <source>
        <dbReference type="ARBA" id="ARBA00000843"/>
    </source>
</evidence>
<dbReference type="FunFam" id="1.10.340.30:FF:000002">
    <property type="entry name" value="Adenine DNA glycosylase"/>
    <property type="match status" value="1"/>
</dbReference>
<evidence type="ECO:0000256" key="11">
    <source>
        <dbReference type="ARBA" id="ARBA00023014"/>
    </source>
</evidence>
<keyword evidence="10 14" id="KW-0408">Iron</keyword>
<evidence type="ECO:0000256" key="14">
    <source>
        <dbReference type="RuleBase" id="RU365096"/>
    </source>
</evidence>
<organism evidence="16 17">
    <name type="scientific">Thiomicrorhabdus xiamenensis</name>
    <dbReference type="NCBI Taxonomy" id="2739063"/>
    <lineage>
        <taxon>Bacteria</taxon>
        <taxon>Pseudomonadati</taxon>
        <taxon>Pseudomonadota</taxon>
        <taxon>Gammaproteobacteria</taxon>
        <taxon>Thiotrichales</taxon>
        <taxon>Piscirickettsiaceae</taxon>
        <taxon>Thiomicrorhabdus</taxon>
    </lineage>
</organism>
<dbReference type="InterPro" id="IPR000445">
    <property type="entry name" value="HhH_motif"/>
</dbReference>
<evidence type="ECO:0000256" key="2">
    <source>
        <dbReference type="ARBA" id="ARBA00002933"/>
    </source>
</evidence>
<dbReference type="GO" id="GO:0000701">
    <property type="term" value="F:purine-specific mismatch base pair DNA N-glycosylase activity"/>
    <property type="evidence" value="ECO:0007669"/>
    <property type="project" value="UniProtKB-EC"/>
</dbReference>
<dbReference type="InterPro" id="IPR044298">
    <property type="entry name" value="MIG/MutY"/>
</dbReference>
<evidence type="ECO:0000256" key="12">
    <source>
        <dbReference type="ARBA" id="ARBA00023204"/>
    </source>
</evidence>
<dbReference type="Pfam" id="PF14815">
    <property type="entry name" value="NUDIX_4"/>
    <property type="match status" value="1"/>
</dbReference>
<evidence type="ECO:0000256" key="6">
    <source>
        <dbReference type="ARBA" id="ARBA00022485"/>
    </source>
</evidence>
<dbReference type="Gene3D" id="3.90.79.10">
    <property type="entry name" value="Nucleoside Triphosphate Pyrophosphohydrolase"/>
    <property type="match status" value="1"/>
</dbReference>
<comment type="similarity">
    <text evidence="3 14">Belongs to the Nth/MutY family.</text>
</comment>
<dbReference type="CDD" id="cd00056">
    <property type="entry name" value="ENDO3c"/>
    <property type="match status" value="1"/>
</dbReference>
<evidence type="ECO:0000313" key="16">
    <source>
        <dbReference type="EMBL" id="QKI90097.1"/>
    </source>
</evidence>
<dbReference type="RefSeq" id="WP_173286565.1">
    <property type="nucleotide sequence ID" value="NZ_CP054020.1"/>
</dbReference>
<evidence type="ECO:0000256" key="7">
    <source>
        <dbReference type="ARBA" id="ARBA00022723"/>
    </source>
</evidence>
<dbReference type="PROSITE" id="PS01155">
    <property type="entry name" value="ENDONUCLEASE_III_2"/>
    <property type="match status" value="1"/>
</dbReference>
<dbReference type="SUPFAM" id="SSF48150">
    <property type="entry name" value="DNA-glycosylase"/>
    <property type="match status" value="1"/>
</dbReference>
<accession>A0A7D4NSN2</accession>
<dbReference type="InterPro" id="IPR003265">
    <property type="entry name" value="HhH-GPD_domain"/>
</dbReference>
<dbReference type="InterPro" id="IPR004036">
    <property type="entry name" value="Endonuclease-III-like_CS2"/>
</dbReference>
<dbReference type="Pfam" id="PF00730">
    <property type="entry name" value="HhH-GPD"/>
    <property type="match status" value="1"/>
</dbReference>
<dbReference type="InterPro" id="IPR029119">
    <property type="entry name" value="MutY_C"/>
</dbReference>
<dbReference type="GO" id="GO:0006298">
    <property type="term" value="P:mismatch repair"/>
    <property type="evidence" value="ECO:0007669"/>
    <property type="project" value="TreeGrafter"/>
</dbReference>
<dbReference type="AlphaFoldDB" id="A0A7D4NSN2"/>
<evidence type="ECO:0000256" key="3">
    <source>
        <dbReference type="ARBA" id="ARBA00008343"/>
    </source>
</evidence>
<dbReference type="GO" id="GO:0046872">
    <property type="term" value="F:metal ion binding"/>
    <property type="evidence" value="ECO:0007669"/>
    <property type="project" value="UniProtKB-UniRule"/>
</dbReference>
<dbReference type="Pfam" id="PF00633">
    <property type="entry name" value="HHH"/>
    <property type="match status" value="1"/>
</dbReference>
<dbReference type="InterPro" id="IPR015797">
    <property type="entry name" value="NUDIX_hydrolase-like_dom_sf"/>
</dbReference>
<protein>
    <recommendedName>
        <fullName evidence="5 14">Adenine DNA glycosylase</fullName>
        <ecNumber evidence="4 14">3.2.2.31</ecNumber>
    </recommendedName>
</protein>
<dbReference type="GO" id="GO:0006284">
    <property type="term" value="P:base-excision repair"/>
    <property type="evidence" value="ECO:0007669"/>
    <property type="project" value="UniProtKB-UniRule"/>
</dbReference>
<dbReference type="InterPro" id="IPR005760">
    <property type="entry name" value="A/G_AdeGlyc_MutY"/>
</dbReference>
<evidence type="ECO:0000256" key="5">
    <source>
        <dbReference type="ARBA" id="ARBA00022023"/>
    </source>
</evidence>
<keyword evidence="17" id="KW-1185">Reference proteome</keyword>
<keyword evidence="7" id="KW-0479">Metal-binding</keyword>
<keyword evidence="13 14" id="KW-0326">Glycosidase</keyword>
<dbReference type="GO" id="GO:0032357">
    <property type="term" value="F:oxidized purine DNA binding"/>
    <property type="evidence" value="ECO:0007669"/>
    <property type="project" value="TreeGrafter"/>
</dbReference>
<dbReference type="KEGG" id="txa:HQN79_11190"/>
<comment type="function">
    <text evidence="2">Adenine glycosylase active on G-A mispairs. MutY also corrects error-prone DNA synthesis past GO lesions which are due to the oxidatively damaged form of guanine: 7,8-dihydro-8-oxoguanine (8-oxo-dGTP).</text>
</comment>
<name>A0A7D4NSN2_9GAMM</name>
<dbReference type="GO" id="GO:0051539">
    <property type="term" value="F:4 iron, 4 sulfur cluster binding"/>
    <property type="evidence" value="ECO:0007669"/>
    <property type="project" value="UniProtKB-UniRule"/>
</dbReference>
<dbReference type="PANTHER" id="PTHR42944:SF1">
    <property type="entry name" value="ADENINE DNA GLYCOSYLASE"/>
    <property type="match status" value="1"/>
</dbReference>
<dbReference type="GO" id="GO:0034039">
    <property type="term" value="F:8-oxo-7,8-dihydroguanine DNA N-glycosylase activity"/>
    <property type="evidence" value="ECO:0007669"/>
    <property type="project" value="TreeGrafter"/>
</dbReference>
<evidence type="ECO:0000256" key="10">
    <source>
        <dbReference type="ARBA" id="ARBA00023004"/>
    </source>
</evidence>
<dbReference type="NCBIfam" id="NF008132">
    <property type="entry name" value="PRK10880.1"/>
    <property type="match status" value="1"/>
</dbReference>
<dbReference type="GO" id="GO:0035485">
    <property type="term" value="F:adenine/guanine mispair binding"/>
    <property type="evidence" value="ECO:0007669"/>
    <property type="project" value="TreeGrafter"/>
</dbReference>
<keyword evidence="12" id="KW-0234">DNA repair</keyword>
<evidence type="ECO:0000259" key="15">
    <source>
        <dbReference type="SMART" id="SM00478"/>
    </source>
</evidence>
<dbReference type="EMBL" id="CP054020">
    <property type="protein sequence ID" value="QKI90097.1"/>
    <property type="molecule type" value="Genomic_DNA"/>
</dbReference>
<reference evidence="16 17" key="1">
    <citation type="submission" date="2020-05" db="EMBL/GenBank/DDBJ databases">
        <title>Thiomicrorhabdus sediminis sp.nov. and Thiomicrorhabdus xiamenensis sp.nov., novel sulfur-oxidizing bacteria isolated from coastal sediment.</title>
        <authorList>
            <person name="Liu X."/>
        </authorList>
    </citation>
    <scope>NUCLEOTIDE SEQUENCE [LARGE SCALE GENOMIC DNA]</scope>
    <source>
        <strain evidence="16 17">G2</strain>
    </source>
</reference>
<dbReference type="SMART" id="SM00478">
    <property type="entry name" value="ENDO3c"/>
    <property type="match status" value="1"/>
</dbReference>
<dbReference type="InterPro" id="IPR023170">
    <property type="entry name" value="HhH_base_excis_C"/>
</dbReference>
<dbReference type="InterPro" id="IPR011257">
    <property type="entry name" value="DNA_glycosylase"/>
</dbReference>
<dbReference type="Proteomes" id="UP000504724">
    <property type="component" value="Chromosome"/>
</dbReference>
<evidence type="ECO:0000256" key="9">
    <source>
        <dbReference type="ARBA" id="ARBA00022801"/>
    </source>
</evidence>
<dbReference type="PANTHER" id="PTHR42944">
    <property type="entry name" value="ADENINE DNA GLYCOSYLASE"/>
    <property type="match status" value="1"/>
</dbReference>
<dbReference type="SUPFAM" id="SSF55811">
    <property type="entry name" value="Nudix"/>
    <property type="match status" value="1"/>
</dbReference>
<dbReference type="NCBIfam" id="TIGR01084">
    <property type="entry name" value="mutY"/>
    <property type="match status" value="1"/>
</dbReference>
<comment type="cofactor">
    <cofactor evidence="14">
        <name>[4Fe-4S] cluster</name>
        <dbReference type="ChEBI" id="CHEBI:49883"/>
    </cofactor>
    <text evidence="14">Binds 1 [4Fe-4S] cluster.</text>
</comment>
<evidence type="ECO:0000256" key="13">
    <source>
        <dbReference type="ARBA" id="ARBA00023295"/>
    </source>
</evidence>
<evidence type="ECO:0000256" key="8">
    <source>
        <dbReference type="ARBA" id="ARBA00022763"/>
    </source>
</evidence>
<dbReference type="CDD" id="cd03431">
    <property type="entry name" value="NUDIX_DNA_Glycosylase_C-MutY"/>
    <property type="match status" value="1"/>
</dbReference>